<feature type="compositionally biased region" description="Basic and acidic residues" evidence="1">
    <location>
        <begin position="1"/>
        <end position="10"/>
    </location>
</feature>
<evidence type="ECO:0008006" key="4">
    <source>
        <dbReference type="Google" id="ProtNLM"/>
    </source>
</evidence>
<organism evidence="2 3">
    <name type="scientific">Halopseudomonas xinjiangensis</name>
    <dbReference type="NCBI Taxonomy" id="487184"/>
    <lineage>
        <taxon>Bacteria</taxon>
        <taxon>Pseudomonadati</taxon>
        <taxon>Pseudomonadota</taxon>
        <taxon>Gammaproteobacteria</taxon>
        <taxon>Pseudomonadales</taxon>
        <taxon>Pseudomonadaceae</taxon>
        <taxon>Halopseudomonas</taxon>
    </lineage>
</organism>
<evidence type="ECO:0000256" key="1">
    <source>
        <dbReference type="SAM" id="MobiDB-lite"/>
    </source>
</evidence>
<dbReference type="RefSeq" id="WP_093392306.1">
    <property type="nucleotide sequence ID" value="NZ_LT629736.1"/>
</dbReference>
<accession>A0A1H1QVP7</accession>
<dbReference type="OrthoDB" id="6905080at2"/>
<evidence type="ECO:0000313" key="2">
    <source>
        <dbReference type="EMBL" id="SDS26939.1"/>
    </source>
</evidence>
<feature type="region of interest" description="Disordered" evidence="1">
    <location>
        <begin position="1"/>
        <end position="22"/>
    </location>
</feature>
<evidence type="ECO:0000313" key="3">
    <source>
        <dbReference type="Proteomes" id="UP000243207"/>
    </source>
</evidence>
<dbReference type="STRING" id="487184.SAMN05216421_1213"/>
<keyword evidence="3" id="KW-1185">Reference proteome</keyword>
<name>A0A1H1QVP7_9GAMM</name>
<protein>
    <recommendedName>
        <fullName evidence="4">CrfX protein</fullName>
    </recommendedName>
</protein>
<sequence length="83" mass="9381">MSDPLEDRLRSLMRADQQNVGQDDQRLERVLHKAHVRGGVLDLLTLFSRWGVVLSEAGTHHSRNSLGRNASEDETATTTERKD</sequence>
<dbReference type="Proteomes" id="UP000243207">
    <property type="component" value="Chromosome I"/>
</dbReference>
<feature type="region of interest" description="Disordered" evidence="1">
    <location>
        <begin position="58"/>
        <end position="83"/>
    </location>
</feature>
<dbReference type="EMBL" id="LT629736">
    <property type="protein sequence ID" value="SDS26939.1"/>
    <property type="molecule type" value="Genomic_DNA"/>
</dbReference>
<reference evidence="3" key="1">
    <citation type="submission" date="2016-10" db="EMBL/GenBank/DDBJ databases">
        <authorList>
            <person name="Varghese N."/>
            <person name="Submissions S."/>
        </authorList>
    </citation>
    <scope>NUCLEOTIDE SEQUENCE [LARGE SCALE GENOMIC DNA]</scope>
    <source>
        <strain evidence="3">NRRL B-51270</strain>
    </source>
</reference>
<dbReference type="AlphaFoldDB" id="A0A1H1QVP7"/>
<proteinExistence type="predicted"/>
<gene>
    <name evidence="2" type="ORF">SAMN05216421_1213</name>
</gene>